<feature type="domain" description="RING-type" evidence="4">
    <location>
        <begin position="398"/>
        <end position="439"/>
    </location>
</feature>
<keyword evidence="6" id="KW-1185">Reference proteome</keyword>
<dbReference type="GO" id="GO:0008270">
    <property type="term" value="F:zinc ion binding"/>
    <property type="evidence" value="ECO:0007669"/>
    <property type="project" value="UniProtKB-KW"/>
</dbReference>
<dbReference type="InterPro" id="IPR001841">
    <property type="entry name" value="Znf_RING"/>
</dbReference>
<evidence type="ECO:0000313" key="6">
    <source>
        <dbReference type="Proteomes" id="UP000078561"/>
    </source>
</evidence>
<dbReference type="InterPro" id="IPR013083">
    <property type="entry name" value="Znf_RING/FYVE/PHD"/>
</dbReference>
<name>A0A168SNC8_ABSGL</name>
<evidence type="ECO:0000313" key="5">
    <source>
        <dbReference type="EMBL" id="SAM08687.1"/>
    </source>
</evidence>
<reference evidence="5" key="1">
    <citation type="submission" date="2016-04" db="EMBL/GenBank/DDBJ databases">
        <authorList>
            <person name="Evans L.H."/>
            <person name="Alamgir A."/>
            <person name="Owens N."/>
            <person name="Weber N.D."/>
            <person name="Virtaneva K."/>
            <person name="Barbian K."/>
            <person name="Babar A."/>
            <person name="Rosenke K."/>
        </authorList>
    </citation>
    <scope>NUCLEOTIDE SEQUENCE [LARGE SCALE GENOMIC DNA]</scope>
    <source>
        <strain evidence="5">CBS 101.48</strain>
    </source>
</reference>
<sequence length="477" mass="54156">MPPTNLSHRHLPSTTSTASSSSSSSSNRPALPHVLTNSPSNAVHLSRSTARTSRRVRSHWFTHFALNWRRSSRYSKFVFAYSLVLLALQVLATVVVLCFSWNMYCDKPLRIFLTVYVLRLVISSPLSIYLHLAPRRQRRRPRQDERAELGENFAMTELLTLSAQPLPQQQPTLPIPIPTATHVSSDSINPITRPPPPIPPMVYPPPPPPTSFSQSTLINWIIRSKSALDLFATLWFIIGNYMLFTSTTCSETAKPIYYLSLVVIVYGYLIITIPLLLCTAVIFCLPCVLVGMRLLHVEDGVDMGGASLEDIDQIPVYRFKSNKPPPPPPPRRPHPQLHHHQHQEITEPVKKQEPTSTMGFFDELWIRLGWMESPLEESQGTPVYYDEIEIPNEQDQVCAICLSTYEEGDILCRLWCYHHFHKTCVSEWLVLNSRCPLCKRDCRRQKDQQRNDLPSRVTAGANITNTNAPIATSEVDC</sequence>
<keyword evidence="1" id="KW-0479">Metal-binding</keyword>
<dbReference type="OrthoDB" id="8062037at2759"/>
<dbReference type="EMBL" id="LT554917">
    <property type="protein sequence ID" value="SAM08687.1"/>
    <property type="molecule type" value="Genomic_DNA"/>
</dbReference>
<evidence type="ECO:0000259" key="4">
    <source>
        <dbReference type="PROSITE" id="PS50089"/>
    </source>
</evidence>
<dbReference type="AlphaFoldDB" id="A0A168SNC8"/>
<dbReference type="STRING" id="4829.A0A168SNC8"/>
<organism evidence="5">
    <name type="scientific">Absidia glauca</name>
    <name type="common">Pin mould</name>
    <dbReference type="NCBI Taxonomy" id="4829"/>
    <lineage>
        <taxon>Eukaryota</taxon>
        <taxon>Fungi</taxon>
        <taxon>Fungi incertae sedis</taxon>
        <taxon>Mucoromycota</taxon>
        <taxon>Mucoromycotina</taxon>
        <taxon>Mucoromycetes</taxon>
        <taxon>Mucorales</taxon>
        <taxon>Cunninghamellaceae</taxon>
        <taxon>Absidia</taxon>
    </lineage>
</organism>
<accession>A0A168SNC8</accession>
<feature type="transmembrane region" description="Helical" evidence="3">
    <location>
        <begin position="109"/>
        <end position="132"/>
    </location>
</feature>
<keyword evidence="1" id="KW-0862">Zinc</keyword>
<dbReference type="Pfam" id="PF13639">
    <property type="entry name" value="zf-RING_2"/>
    <property type="match status" value="1"/>
</dbReference>
<dbReference type="PROSITE" id="PS50089">
    <property type="entry name" value="ZF_RING_2"/>
    <property type="match status" value="1"/>
</dbReference>
<feature type="compositionally biased region" description="Low complexity" evidence="2">
    <location>
        <begin position="13"/>
        <end position="26"/>
    </location>
</feature>
<feature type="compositionally biased region" description="Basic residues" evidence="2">
    <location>
        <begin position="331"/>
        <end position="341"/>
    </location>
</feature>
<feature type="transmembrane region" description="Helical" evidence="3">
    <location>
        <begin position="227"/>
        <end position="244"/>
    </location>
</feature>
<keyword evidence="3" id="KW-1133">Transmembrane helix</keyword>
<feature type="transmembrane region" description="Helical" evidence="3">
    <location>
        <begin position="256"/>
        <end position="285"/>
    </location>
</feature>
<keyword evidence="3" id="KW-0472">Membrane</keyword>
<dbReference type="Proteomes" id="UP000078561">
    <property type="component" value="Unassembled WGS sequence"/>
</dbReference>
<protein>
    <recommendedName>
        <fullName evidence="4">RING-type domain-containing protein</fullName>
    </recommendedName>
</protein>
<feature type="region of interest" description="Disordered" evidence="2">
    <location>
        <begin position="1"/>
        <end position="42"/>
    </location>
</feature>
<evidence type="ECO:0000256" key="2">
    <source>
        <dbReference type="SAM" id="MobiDB-lite"/>
    </source>
</evidence>
<feature type="transmembrane region" description="Helical" evidence="3">
    <location>
        <begin position="78"/>
        <end position="103"/>
    </location>
</feature>
<keyword evidence="3" id="KW-0812">Transmembrane</keyword>
<dbReference type="OMA" id="RSHWFTH"/>
<evidence type="ECO:0000256" key="1">
    <source>
        <dbReference type="PROSITE-ProRule" id="PRU00175"/>
    </source>
</evidence>
<keyword evidence="1" id="KW-0863">Zinc-finger</keyword>
<proteinExistence type="predicted"/>
<evidence type="ECO:0000256" key="3">
    <source>
        <dbReference type="SAM" id="Phobius"/>
    </source>
</evidence>
<dbReference type="PANTHER" id="PTHR46225:SF19">
    <property type="entry name" value="RING-TYPE DOMAIN-CONTAINING PROTEIN"/>
    <property type="match status" value="1"/>
</dbReference>
<feature type="region of interest" description="Disordered" evidence="2">
    <location>
        <begin position="318"/>
        <end position="353"/>
    </location>
</feature>
<dbReference type="Gene3D" id="3.30.40.10">
    <property type="entry name" value="Zinc/RING finger domain, C3HC4 (zinc finger)"/>
    <property type="match status" value="1"/>
</dbReference>
<dbReference type="SMART" id="SM00184">
    <property type="entry name" value="RING"/>
    <property type="match status" value="1"/>
</dbReference>
<dbReference type="SUPFAM" id="SSF57850">
    <property type="entry name" value="RING/U-box"/>
    <property type="match status" value="1"/>
</dbReference>
<feature type="compositionally biased region" description="Basic and acidic residues" evidence="2">
    <location>
        <begin position="342"/>
        <end position="353"/>
    </location>
</feature>
<dbReference type="InParanoid" id="A0A168SNC8"/>
<dbReference type="PANTHER" id="PTHR46225">
    <property type="entry name" value="C3H4 TYPE ZINC FINGER PROTEIN"/>
    <property type="match status" value="1"/>
</dbReference>
<gene>
    <name evidence="5" type="primary">ABSGL_14351.1 scaffold 14478</name>
</gene>